<dbReference type="PIRSF" id="PIRSF003101">
    <property type="entry name" value="FtsA"/>
    <property type="match status" value="1"/>
</dbReference>
<dbReference type="InterPro" id="IPR050696">
    <property type="entry name" value="FtsA/MreB"/>
</dbReference>
<dbReference type="NCBIfam" id="TIGR01174">
    <property type="entry name" value="ftsA"/>
    <property type="match status" value="1"/>
</dbReference>
<dbReference type="EMBL" id="PRLM01000004">
    <property type="protein sequence ID" value="RYC74681.1"/>
    <property type="molecule type" value="Genomic_DNA"/>
</dbReference>
<dbReference type="InterPro" id="IPR020823">
    <property type="entry name" value="Cell_div_FtsA"/>
</dbReference>
<dbReference type="Gene3D" id="3.30.420.40">
    <property type="match status" value="2"/>
</dbReference>
<accession>A0ABY0FLL3</accession>
<comment type="subcellular location">
    <subcellularLocation>
        <location evidence="5">Cell membrane</location>
        <topology evidence="5">Peripheral membrane protein</topology>
        <orientation evidence="5">Cytoplasmic side</orientation>
    </subcellularLocation>
    <text evidence="5">Localizes to the Z ring in an FtsZ-dependent manner. Targeted to the membrane through a conserved C-terminal amphipathic helix.</text>
</comment>
<evidence type="ECO:0000256" key="3">
    <source>
        <dbReference type="ARBA" id="ARBA00023136"/>
    </source>
</evidence>
<dbReference type="InterPro" id="IPR043129">
    <property type="entry name" value="ATPase_NBD"/>
</dbReference>
<keyword evidence="4 5" id="KW-0131">Cell cycle</keyword>
<dbReference type="Proteomes" id="UP001191019">
    <property type="component" value="Unassembled WGS sequence"/>
</dbReference>
<dbReference type="CDD" id="cd24048">
    <property type="entry name" value="ASKHA_NBD_FtsA"/>
    <property type="match status" value="1"/>
</dbReference>
<dbReference type="PANTHER" id="PTHR32432">
    <property type="entry name" value="CELL DIVISION PROTEIN FTSA-RELATED"/>
    <property type="match status" value="1"/>
</dbReference>
<sequence>MDNDKRFVTGLDVGTENIRAVIASVDKDGHLAVVGYNEGKSAGMRKGVPANLAGPASAIDKMLGEAERMGGYDVRNAYVSINGSSILSTRTEGMIAVGTVEHEINGEDLDRVEDVAVSGRIPANRDVLDVVPLEYALDGQGGIKDPLGMSGARLEMRACVVSALTPNCENLKKATAAADVQAERLVPSVISAAKAVLSDRQKENGVAVIDMGAATTSVAVYEEGDLQYVGVVPAGSNNVTNDLAIVLAIDPSLAEEIKQRFVTGNFDTEKSPVIKIGREGKDERVFDRKEVEEVVKARLDEIFGEIRKKLKAAKYDQRLPEGIILVGGGAKMRDIDLFAKKSLEAAVKIGTPKGLGGVSDAIEKPEFATAVGLAMLAAEEGQYTPVGGKKAKKGLKMPKTPGLLKKLFSKF</sequence>
<dbReference type="Gene3D" id="3.30.1490.110">
    <property type="match status" value="1"/>
</dbReference>
<feature type="domain" description="SHS2" evidence="7">
    <location>
        <begin position="8"/>
        <end position="196"/>
    </location>
</feature>
<comment type="similarity">
    <text evidence="5 6">Belongs to the FtsA/MreB family.</text>
</comment>
<protein>
    <recommendedName>
        <fullName evidence="5 6">Cell division protein FtsA</fullName>
    </recommendedName>
</protein>
<evidence type="ECO:0000259" key="7">
    <source>
        <dbReference type="SMART" id="SM00842"/>
    </source>
</evidence>
<keyword evidence="9" id="KW-1185">Reference proteome</keyword>
<keyword evidence="1 5" id="KW-1003">Cell membrane</keyword>
<proteinExistence type="inferred from homology"/>
<evidence type="ECO:0000256" key="4">
    <source>
        <dbReference type="ARBA" id="ARBA00023306"/>
    </source>
</evidence>
<evidence type="ECO:0000256" key="6">
    <source>
        <dbReference type="PIRNR" id="PIRNR003101"/>
    </source>
</evidence>
<dbReference type="InterPro" id="IPR003494">
    <property type="entry name" value="SHS2_FtsA"/>
</dbReference>
<evidence type="ECO:0000313" key="9">
    <source>
        <dbReference type="Proteomes" id="UP001191019"/>
    </source>
</evidence>
<dbReference type="RefSeq" id="WP_129734939.1">
    <property type="nucleotide sequence ID" value="NZ_PRLM01000004.1"/>
</dbReference>
<dbReference type="Pfam" id="PF14450">
    <property type="entry name" value="FtsA"/>
    <property type="match status" value="1"/>
</dbReference>
<comment type="function">
    <text evidence="5 6">Cell division protein that is involved in the assembly of the Z ring. May serve as a membrane anchor for the Z ring.</text>
</comment>
<evidence type="ECO:0000256" key="5">
    <source>
        <dbReference type="HAMAP-Rule" id="MF_02033"/>
    </source>
</evidence>
<organism evidence="8 9">
    <name type="scientific">Candidatus Nanosyncoccus alces</name>
    <dbReference type="NCBI Taxonomy" id="2171997"/>
    <lineage>
        <taxon>Bacteria</taxon>
        <taxon>Candidatus Saccharimonadota</taxon>
        <taxon>Candidatus Nanosyncoccalia</taxon>
        <taxon>Candidatus Nanosyncoccales</taxon>
        <taxon>Candidatus Nanosyncoccaceae</taxon>
        <taxon>Candidatus Nanosyncoccus</taxon>
    </lineage>
</organism>
<dbReference type="PANTHER" id="PTHR32432:SF4">
    <property type="entry name" value="CELL DIVISION PROTEIN FTSA"/>
    <property type="match status" value="1"/>
</dbReference>
<name>A0ABY0FLL3_9BACT</name>
<gene>
    <name evidence="8" type="primary">ftsA_2</name>
    <name evidence="5" type="synonym">ftsA</name>
    <name evidence="8" type="ORF">G3RUM_00433</name>
</gene>
<dbReference type="SMART" id="SM00842">
    <property type="entry name" value="FtsA"/>
    <property type="match status" value="1"/>
</dbReference>
<evidence type="ECO:0000256" key="1">
    <source>
        <dbReference type="ARBA" id="ARBA00022475"/>
    </source>
</evidence>
<dbReference type="Pfam" id="PF02491">
    <property type="entry name" value="SHS2_FTSA"/>
    <property type="match status" value="1"/>
</dbReference>
<evidence type="ECO:0000313" key="8">
    <source>
        <dbReference type="EMBL" id="RYC74681.1"/>
    </source>
</evidence>
<dbReference type="HAMAP" id="MF_02033">
    <property type="entry name" value="FtsA"/>
    <property type="match status" value="1"/>
</dbReference>
<keyword evidence="3 5" id="KW-0472">Membrane</keyword>
<reference evidence="8 9" key="1">
    <citation type="journal article" date="2018" name="bioRxiv">
        <title>Evidence of independent acquisition and adaption of ultra-small bacteria to human hosts across the highly diverse yet reduced genomes of the phylum Saccharibacteria.</title>
        <authorList>
            <person name="McLean J.S."/>
            <person name="Bor B."/>
            <person name="To T.T."/>
            <person name="Liu Q."/>
            <person name="Kearns K.A."/>
            <person name="Solden L.M."/>
            <person name="Wrighton K.C."/>
            <person name="He X."/>
            <person name="Shi W."/>
        </authorList>
    </citation>
    <scope>NUCLEOTIDE SEQUENCE [LARGE SCALE GENOMIC DNA]</scope>
    <source>
        <strain evidence="8 9">TM7_G3_2_Rum_HOT_351B</strain>
    </source>
</reference>
<comment type="caution">
    <text evidence="8">The sequence shown here is derived from an EMBL/GenBank/DDBJ whole genome shotgun (WGS) entry which is preliminary data.</text>
</comment>
<dbReference type="GO" id="GO:0051301">
    <property type="term" value="P:cell division"/>
    <property type="evidence" value="ECO:0007669"/>
    <property type="project" value="UniProtKB-KW"/>
</dbReference>
<evidence type="ECO:0000256" key="2">
    <source>
        <dbReference type="ARBA" id="ARBA00022618"/>
    </source>
</evidence>
<comment type="subunit">
    <text evidence="5">Self-interacts. Interacts with FtsZ.</text>
</comment>
<keyword evidence="2 5" id="KW-0132">Cell division</keyword>
<dbReference type="SUPFAM" id="SSF53067">
    <property type="entry name" value="Actin-like ATPase domain"/>
    <property type="match status" value="2"/>
</dbReference>
<reference evidence="8 9" key="2">
    <citation type="journal article" date="2020" name="Cell Rep.">
        <title>Acquisition and Adaptation of Ultra-small Parasitic Reduced Genome Bacteria to Mammalian Hosts.</title>
        <authorList>
            <person name="McLean J.S."/>
            <person name="Bor B."/>
            <person name="Kerns K.A."/>
            <person name="Liu Q."/>
            <person name="To T.T."/>
            <person name="Solden L."/>
            <person name="Hendrickson E.L."/>
            <person name="Wrighton K."/>
            <person name="Shi W."/>
            <person name="He X."/>
        </authorList>
    </citation>
    <scope>NUCLEOTIDE SEQUENCE [LARGE SCALE GENOMIC DNA]</scope>
    <source>
        <strain evidence="8 9">TM7_G3_2_Rum_HOT_351B</strain>
    </source>
</reference>